<evidence type="ECO:0000313" key="1">
    <source>
        <dbReference type="EMBL" id="MEJ8633120.1"/>
    </source>
</evidence>
<accession>A0ACC6PP75</accession>
<gene>
    <name evidence="1" type="ORF">WKI67_06905</name>
</gene>
<keyword evidence="2" id="KW-1185">Reference proteome</keyword>
<proteinExistence type="predicted"/>
<keyword evidence="1" id="KW-0418">Kinase</keyword>
<comment type="caution">
    <text evidence="1">The sequence shown here is derived from an EMBL/GenBank/DDBJ whole genome shotgun (WGS) entry which is preliminary data.</text>
</comment>
<organism evidence="1 2">
    <name type="scientific">Streptomyces achmelvichensis</name>
    <dbReference type="NCBI Taxonomy" id="3134111"/>
    <lineage>
        <taxon>Bacteria</taxon>
        <taxon>Bacillati</taxon>
        <taxon>Actinomycetota</taxon>
        <taxon>Actinomycetes</taxon>
        <taxon>Kitasatosporales</taxon>
        <taxon>Streptomycetaceae</taxon>
        <taxon>Streptomyces</taxon>
    </lineage>
</organism>
<dbReference type="Proteomes" id="UP001377168">
    <property type="component" value="Unassembled WGS sequence"/>
</dbReference>
<evidence type="ECO:0000313" key="2">
    <source>
        <dbReference type="Proteomes" id="UP001377168"/>
    </source>
</evidence>
<name>A0ACC6PP75_9ACTN</name>
<sequence>MRDLIITENITLDGVIDAAEGWFGPAGVDAEADQSDIEAALGTQMAAADALLVGRVTFEEMRGFWPRRTDDTTGVSDYLNSVSKYVLSGTLDDPEWDNTTVLRGGLAEEVEALKSAPGKDIVTTGSMTLVRDLVGTGLVDEYRLFVYPVVIGHGQRLFEDAEKVPRLRLVETRPFNSGVLLLRYRTAQALTAVRQARTGAARRQGAVPRPRGTGTGRDGIVSALRRASGLPCGGRVPCDHAPDIRRERLRQGGRMNAWTVPGYTESRELGSGASGRVVLAVHDATGVPVAVKYLSETLRTDTAFVQDFRSEARLLGGLDSPYVVGLYEYVEAPHGAAIVMELVDGVALRTLLLREGATGPEAALVVLKGSLLGLAAAHRAGVVHRDYKPENVLVAADGSSKLVDFGIAAGRGTTPGVAGTPAYMAPEQWNGEPASPAADVYAATATFYECLTGHKPFTGENFAELALQHIGAPVPDDEAPEPVRPLIRRGLAKTPEERPENAAAFVNELEDVALAAYGADWEERGQRRLAALAALLPLLFPSAGGQSAGTTAVATTALGAGRGGSWKPGLRGILTGVAAIVIAVLVVVAADATGGGVPQVTAQSLATTSARPGTTVWPSQDPSPSASPSLSASASPSATDSPSPTDTASGGTATPTPVVDPPTTPPTPPTADPTTAAPTPSEPTAAPLRVKSVSVTGLRQVSTTGGVASVDVATDGTGPVTVVITWFTGDAQGQLGVPDGSQTFERSGATQYTLALDHTFQGKGCYWGVRASTNPAAASGSSSQQVFIRRCMIS</sequence>
<protein>
    <submittedName>
        <fullName evidence="1">Protein kinase</fullName>
    </submittedName>
</protein>
<keyword evidence="1" id="KW-0808">Transferase</keyword>
<reference evidence="1" key="1">
    <citation type="submission" date="2024-03" db="EMBL/GenBank/DDBJ databases">
        <title>Novel Streptomyces species of biotechnological and ecological value are a feature of Machair soil.</title>
        <authorList>
            <person name="Prole J.R."/>
            <person name="Goodfellow M."/>
            <person name="Allenby N."/>
            <person name="Ward A.C."/>
        </authorList>
    </citation>
    <scope>NUCLEOTIDE SEQUENCE</scope>
    <source>
        <strain evidence="1">MS2.AVA.5</strain>
    </source>
</reference>
<dbReference type="EMBL" id="JBBKAJ010000022">
    <property type="protein sequence ID" value="MEJ8633120.1"/>
    <property type="molecule type" value="Genomic_DNA"/>
</dbReference>